<dbReference type="SUPFAM" id="SSF52799">
    <property type="entry name" value="(Phosphotyrosine protein) phosphatases II"/>
    <property type="match status" value="1"/>
</dbReference>
<dbReference type="PROSITE" id="PS50056">
    <property type="entry name" value="TYR_PHOSPHATASE_2"/>
    <property type="match status" value="1"/>
</dbReference>
<evidence type="ECO:0000313" key="2">
    <source>
        <dbReference type="EMBL" id="MBO8477715.1"/>
    </source>
</evidence>
<dbReference type="PROSITE" id="PS00383">
    <property type="entry name" value="TYR_PHOSPHATASE_1"/>
    <property type="match status" value="1"/>
</dbReference>
<organism evidence="2 3">
    <name type="scientific">Candidatus Cryptobacteroides excrementipullorum</name>
    <dbReference type="NCBI Taxonomy" id="2840761"/>
    <lineage>
        <taxon>Bacteria</taxon>
        <taxon>Pseudomonadati</taxon>
        <taxon>Bacteroidota</taxon>
        <taxon>Bacteroidia</taxon>
        <taxon>Bacteroidales</taxon>
        <taxon>Candidatus Cryptobacteroides</taxon>
    </lineage>
</organism>
<sequence length="169" mass="18758">MVEIHTLSAADFKHTMKSNDLYDCNIEQRTDVAVISIANSSEDSEPDDIFANGPSSRWFRQRHRNVLNLIFDDVSASGTEPLAGSSDGDGYVIFDERMACEIAAFVDANKDVAVWIVHCSAGVSRSGAVSRWLKDRLEFKYGIEANNVDGRHAVPNAHVLKVLDRVLYL</sequence>
<dbReference type="InterPro" id="IPR029021">
    <property type="entry name" value="Prot-tyrosine_phosphatase-like"/>
</dbReference>
<protein>
    <recommendedName>
        <fullName evidence="1">Tyrosine specific protein phosphatases domain-containing protein</fullName>
    </recommendedName>
</protein>
<comment type="caution">
    <text evidence="2">The sequence shown here is derived from an EMBL/GenBank/DDBJ whole genome shotgun (WGS) entry which is preliminary data.</text>
</comment>
<name>A0A9D9IT56_9BACT</name>
<dbReference type="InterPro" id="IPR000387">
    <property type="entry name" value="Tyr_Pase_dom"/>
</dbReference>
<dbReference type="InterPro" id="IPR016130">
    <property type="entry name" value="Tyr_Pase_AS"/>
</dbReference>
<gene>
    <name evidence="2" type="ORF">IAB80_02285</name>
</gene>
<reference evidence="2" key="2">
    <citation type="journal article" date="2021" name="PeerJ">
        <title>Extensive microbial diversity within the chicken gut microbiome revealed by metagenomics and culture.</title>
        <authorList>
            <person name="Gilroy R."/>
            <person name="Ravi A."/>
            <person name="Getino M."/>
            <person name="Pursley I."/>
            <person name="Horton D.L."/>
            <person name="Alikhan N.F."/>
            <person name="Baker D."/>
            <person name="Gharbi K."/>
            <person name="Hall N."/>
            <person name="Watson M."/>
            <person name="Adriaenssens E.M."/>
            <person name="Foster-Nyarko E."/>
            <person name="Jarju S."/>
            <person name="Secka A."/>
            <person name="Antonio M."/>
            <person name="Oren A."/>
            <person name="Chaudhuri R.R."/>
            <person name="La Ragione R."/>
            <person name="Hildebrand F."/>
            <person name="Pallen M.J."/>
        </authorList>
    </citation>
    <scope>NUCLEOTIDE SEQUENCE</scope>
    <source>
        <strain evidence="2">2478</strain>
    </source>
</reference>
<evidence type="ECO:0000259" key="1">
    <source>
        <dbReference type="PROSITE" id="PS50056"/>
    </source>
</evidence>
<dbReference type="Proteomes" id="UP000823771">
    <property type="component" value="Unassembled WGS sequence"/>
</dbReference>
<accession>A0A9D9IT56</accession>
<dbReference type="EMBL" id="JADILZ010000023">
    <property type="protein sequence ID" value="MBO8477715.1"/>
    <property type="molecule type" value="Genomic_DNA"/>
</dbReference>
<dbReference type="AlphaFoldDB" id="A0A9D9IT56"/>
<evidence type="ECO:0000313" key="3">
    <source>
        <dbReference type="Proteomes" id="UP000823771"/>
    </source>
</evidence>
<feature type="domain" description="Tyrosine specific protein phosphatases" evidence="1">
    <location>
        <begin position="116"/>
        <end position="129"/>
    </location>
</feature>
<proteinExistence type="predicted"/>
<reference evidence="2" key="1">
    <citation type="submission" date="2020-10" db="EMBL/GenBank/DDBJ databases">
        <authorList>
            <person name="Gilroy R."/>
        </authorList>
    </citation>
    <scope>NUCLEOTIDE SEQUENCE</scope>
    <source>
        <strain evidence="2">2478</strain>
    </source>
</reference>